<reference evidence="2 3" key="1">
    <citation type="submission" date="2024-08" db="EMBL/GenBank/DDBJ databases">
        <authorList>
            <person name="Cucini C."/>
            <person name="Frati F."/>
        </authorList>
    </citation>
    <scope>NUCLEOTIDE SEQUENCE [LARGE SCALE GENOMIC DNA]</scope>
</reference>
<keyword evidence="1" id="KW-0175">Coiled coil</keyword>
<evidence type="ECO:0000256" key="1">
    <source>
        <dbReference type="SAM" id="Coils"/>
    </source>
</evidence>
<protein>
    <submittedName>
        <fullName evidence="2">Uncharacterized protein</fullName>
    </submittedName>
</protein>
<evidence type="ECO:0000313" key="3">
    <source>
        <dbReference type="Proteomes" id="UP001642540"/>
    </source>
</evidence>
<name>A0ABP1RE12_9HEXA</name>
<gene>
    <name evidence="2" type="ORF">ODALV1_LOCUS20157</name>
</gene>
<dbReference type="Proteomes" id="UP001642540">
    <property type="component" value="Unassembled WGS sequence"/>
</dbReference>
<proteinExistence type="predicted"/>
<evidence type="ECO:0000313" key="2">
    <source>
        <dbReference type="EMBL" id="CAL8123299.1"/>
    </source>
</evidence>
<feature type="coiled-coil region" evidence="1">
    <location>
        <begin position="53"/>
        <end position="205"/>
    </location>
</feature>
<dbReference type="EMBL" id="CAXLJM020000068">
    <property type="protein sequence ID" value="CAL8123299.1"/>
    <property type="molecule type" value="Genomic_DNA"/>
</dbReference>
<keyword evidence="3" id="KW-1185">Reference proteome</keyword>
<sequence>MFKMNSNGSGRQFRSNVNAFTRPRVPAATDIVLDSNSFIKKREDFTTPEGEKIADLEEQLADFKVQLTRVYEEKCEAEKRVKIHQQQLKRAQEELVYLRERLDSTQVDASNNGQLAVERVPRRVAGDLHRSARGENMEMEGRFEELTNKCKELERKLKKSDENKVSLTSMLRNSNADLILERTVAVKLRDELEKARNSIENVLADINVMRMSHQVNPVSPCPSSASAMNVTVGMTPPSQEIGGLNLPHSDIEELEEEEDEFACDLDFMQSMVNGIPQDKLAALGIFDDDDEDEGQIM</sequence>
<organism evidence="2 3">
    <name type="scientific">Orchesella dallaii</name>
    <dbReference type="NCBI Taxonomy" id="48710"/>
    <lineage>
        <taxon>Eukaryota</taxon>
        <taxon>Metazoa</taxon>
        <taxon>Ecdysozoa</taxon>
        <taxon>Arthropoda</taxon>
        <taxon>Hexapoda</taxon>
        <taxon>Collembola</taxon>
        <taxon>Entomobryomorpha</taxon>
        <taxon>Entomobryoidea</taxon>
        <taxon>Orchesellidae</taxon>
        <taxon>Orchesellinae</taxon>
        <taxon>Orchesella</taxon>
    </lineage>
</organism>
<comment type="caution">
    <text evidence="2">The sequence shown here is derived from an EMBL/GenBank/DDBJ whole genome shotgun (WGS) entry which is preliminary data.</text>
</comment>
<accession>A0ABP1RE12</accession>